<name>A0ABQ0LG05_MYCCL</name>
<evidence type="ECO:0000313" key="1">
    <source>
        <dbReference type="EMBL" id="GAT48791.1"/>
    </source>
</evidence>
<evidence type="ECO:0008006" key="3">
    <source>
        <dbReference type="Google" id="ProtNLM"/>
    </source>
</evidence>
<dbReference type="EMBL" id="DF844953">
    <property type="protein sequence ID" value="GAT48791.1"/>
    <property type="molecule type" value="Genomic_DNA"/>
</dbReference>
<accession>A0ABQ0LG05</accession>
<sequence length="70" mass="7913">MASAKSTSARPNYNVSSTSLAFSCVCMSWRRLVNGDYERTQTLLSRLVDTAGVYEIIRRAPAFWPWPNPD</sequence>
<organism evidence="1 2">
    <name type="scientific">Mycena chlorophos</name>
    <name type="common">Agaric fungus</name>
    <name type="synonym">Agaricus chlorophos</name>
    <dbReference type="NCBI Taxonomy" id="658473"/>
    <lineage>
        <taxon>Eukaryota</taxon>
        <taxon>Fungi</taxon>
        <taxon>Dikarya</taxon>
        <taxon>Basidiomycota</taxon>
        <taxon>Agaricomycotina</taxon>
        <taxon>Agaricomycetes</taxon>
        <taxon>Agaricomycetidae</taxon>
        <taxon>Agaricales</taxon>
        <taxon>Marasmiineae</taxon>
        <taxon>Mycenaceae</taxon>
        <taxon>Mycena</taxon>
    </lineage>
</organism>
<gene>
    <name evidence="1" type="ORF">MCHLO_06167</name>
</gene>
<reference evidence="1" key="1">
    <citation type="submission" date="2014-09" db="EMBL/GenBank/DDBJ databases">
        <title>Genome sequence of the luminous mushroom Mycena chlorophos for searching fungal bioluminescence genes.</title>
        <authorList>
            <person name="Tanaka Y."/>
            <person name="Kasuga D."/>
            <person name="Oba Y."/>
            <person name="Hase S."/>
            <person name="Sato K."/>
            <person name="Oba Y."/>
            <person name="Sakakibara Y."/>
        </authorList>
    </citation>
    <scope>NUCLEOTIDE SEQUENCE</scope>
</reference>
<protein>
    <recommendedName>
        <fullName evidence="3">F-box domain-containing protein</fullName>
    </recommendedName>
</protein>
<proteinExistence type="predicted"/>
<dbReference type="Proteomes" id="UP000815677">
    <property type="component" value="Unassembled WGS sequence"/>
</dbReference>
<dbReference type="PROSITE" id="PS51257">
    <property type="entry name" value="PROKAR_LIPOPROTEIN"/>
    <property type="match status" value="1"/>
</dbReference>
<keyword evidence="2" id="KW-1185">Reference proteome</keyword>
<evidence type="ECO:0000313" key="2">
    <source>
        <dbReference type="Proteomes" id="UP000815677"/>
    </source>
</evidence>